<evidence type="ECO:0000256" key="4">
    <source>
        <dbReference type="ARBA" id="ARBA00022801"/>
    </source>
</evidence>
<keyword evidence="3" id="KW-0227">DNA damage</keyword>
<keyword evidence="2" id="KW-0547">Nucleotide-binding</keyword>
<dbReference type="PANTHER" id="PTHR30591">
    <property type="entry name" value="RECBCD ENZYME SUBUNIT RECC"/>
    <property type="match status" value="1"/>
</dbReference>
<evidence type="ECO:0000256" key="3">
    <source>
        <dbReference type="ARBA" id="ARBA00022763"/>
    </source>
</evidence>
<evidence type="ECO:0000256" key="1">
    <source>
        <dbReference type="ARBA" id="ARBA00022722"/>
    </source>
</evidence>
<dbReference type="GO" id="GO:0005524">
    <property type="term" value="F:ATP binding"/>
    <property type="evidence" value="ECO:0007669"/>
    <property type="project" value="UniProtKB-KW"/>
</dbReference>
<evidence type="ECO:0000256" key="5">
    <source>
        <dbReference type="ARBA" id="ARBA00022806"/>
    </source>
</evidence>
<keyword evidence="1" id="KW-0540">Nuclease</keyword>
<keyword evidence="6" id="KW-0269">Exonuclease</keyword>
<sequence>MEKLLYFDPMFSDRRERLIDMCIDLQRQGKSFIYILPSREAIRDVRHKLLEKIGGFINSKIIMFDELENSLTEEFINNSNIIFQDIEKLMIQRVCENLKGELRYFNKICTKNGFIEENKSFIKNLKRSMVNPKDLSEKLENIEDPILRDKIFDLGRIYDEYNKELKDKKVYDVDDISLISIEKVAESAELFGVDTLIIDGFINIDKVNIELIREIASLNILNIYVNCPYINNLSREFLEEEILIPFEEMGFKVLSDSLGFRKIKSSFKELSEKYYSGDKIEECIDGITINKYPCIAAEVRETARSIKEKLIKGENPEDIAVFVNNKDEYNHVIHKIFREFVIPLYMTYELPLSNFKLSRDLLSFIKSSDISSALGDEWLKFIKERLKEKDLEVSKLAKESFKLNLSYEDKLYLKSKEALEKLINDINKGFNLSGIFDKKIEKDEFLKIYIDYLNSSTVTLEKPVNTGIKILNTDLAKGAYYKHVYVLGLNEGDIPKVIKNDGLFDELEVEKLKSIAVKYQDYLWELSREKIRFNLTLSSAEETLTLSYRSSGEDGSFTIASSLLDEVKYVANLKDTKRLSMRDRFNIPFNKTMSTKELKAMELKDIFKNKYKGFESLNIDEKIMLIETFENNFKEMVSSGLAEYHRGKEKDFNRFEGILNGSIDKIVLSKNSFSPSKLNAYFDCPFKYMLQYLFALEEEQEEDAELSAMEIGDFYHRILYYYYDGLKDFKSLDEAKFNNSFNKAFEEIREIQMSEDELQILRNKLWQVTKNFIECDIKRINKYEKDTGNIIRPFFLEKFIESDAFGVLITSRVDRVDLEYTIVSKEQVPTGRYIVYDYKKKSIPDIDKMLNKENCQIAFYHYFVNEYLKNELQMENLDCMALLYLSVEGTNTKIKMNGLYRTEYKKALGFTGSNKFDMDKDVFYTFLEYLKGLIEESINNIMNGDFHYKVDCKCFEKFSFTSCAYNEVCRYSKSKMTVIMEAQI</sequence>
<keyword evidence="7" id="KW-0067">ATP-binding</keyword>
<dbReference type="EC" id="3.6.4.12" evidence="12"/>
<dbReference type="GO" id="GO:0003678">
    <property type="term" value="F:DNA helicase activity"/>
    <property type="evidence" value="ECO:0007669"/>
    <property type="project" value="UniProtKB-EC"/>
</dbReference>
<evidence type="ECO:0000256" key="8">
    <source>
        <dbReference type="ARBA" id="ARBA00023125"/>
    </source>
</evidence>
<organism evidence="12 13">
    <name type="scientific">Clostridium beijerinckii</name>
    <name type="common">Clostridium MP</name>
    <dbReference type="NCBI Taxonomy" id="1520"/>
    <lineage>
        <taxon>Bacteria</taxon>
        <taxon>Bacillati</taxon>
        <taxon>Bacillota</taxon>
        <taxon>Clostridia</taxon>
        <taxon>Eubacteriales</taxon>
        <taxon>Clostridiaceae</taxon>
        <taxon>Clostridium</taxon>
    </lineage>
</organism>
<protein>
    <submittedName>
        <fullName evidence="12">ATP-dependent helicase/deoxyribonuclease subunit B</fullName>
        <ecNumber evidence="12">3.1.-.-</ecNumber>
        <ecNumber evidence="12">3.6.4.12</ecNumber>
    </submittedName>
</protein>
<evidence type="ECO:0000256" key="2">
    <source>
        <dbReference type="ARBA" id="ARBA00022741"/>
    </source>
</evidence>
<feature type="domain" description="PD-(D/E)XK endonuclease-like" evidence="10">
    <location>
        <begin position="672"/>
        <end position="970"/>
    </location>
</feature>
<keyword evidence="4 12" id="KW-0378">Hydrolase</keyword>
<dbReference type="GO" id="GO:0004527">
    <property type="term" value="F:exonuclease activity"/>
    <property type="evidence" value="ECO:0007669"/>
    <property type="project" value="UniProtKB-KW"/>
</dbReference>
<reference evidence="12 13" key="1">
    <citation type="submission" date="2016-05" db="EMBL/GenBank/DDBJ databases">
        <title>Microbial solvent formation.</title>
        <authorList>
            <person name="Poehlein A."/>
            <person name="Montoya Solano J.D."/>
            <person name="Flitsch S."/>
            <person name="Krabben P."/>
            <person name="Duerre P."/>
            <person name="Daniel R."/>
        </authorList>
    </citation>
    <scope>NUCLEOTIDE SEQUENCE [LARGE SCALE GENOMIC DNA]</scope>
    <source>
        <strain evidence="12 13">DSM 53</strain>
    </source>
</reference>
<dbReference type="InterPro" id="IPR027417">
    <property type="entry name" value="P-loop_NTPase"/>
</dbReference>
<dbReference type="GO" id="GO:0003677">
    <property type="term" value="F:DNA binding"/>
    <property type="evidence" value="ECO:0007669"/>
    <property type="project" value="UniProtKB-KW"/>
</dbReference>
<accession>A0A1S8SKI7</accession>
<evidence type="ECO:0000259" key="10">
    <source>
        <dbReference type="Pfam" id="PF12705"/>
    </source>
</evidence>
<dbReference type="Proteomes" id="UP000190973">
    <property type="component" value="Unassembled WGS sequence"/>
</dbReference>
<keyword evidence="8" id="KW-0238">DNA-binding</keyword>
<dbReference type="GO" id="GO:0006281">
    <property type="term" value="P:DNA repair"/>
    <property type="evidence" value="ECO:0007669"/>
    <property type="project" value="UniProtKB-KW"/>
</dbReference>
<keyword evidence="9" id="KW-0234">DNA repair</keyword>
<feature type="domain" description="ATP-dependent helicase/deoxyribonuclease subunit B N-terminal" evidence="11">
    <location>
        <begin position="23"/>
        <end position="216"/>
    </location>
</feature>
<dbReference type="SUPFAM" id="SSF52540">
    <property type="entry name" value="P-loop containing nucleoside triphosphate hydrolases"/>
    <property type="match status" value="1"/>
</dbReference>
<dbReference type="AlphaFoldDB" id="A0A1S8SKI7"/>
<dbReference type="Pfam" id="PF12705">
    <property type="entry name" value="PDDEXK_1"/>
    <property type="match status" value="1"/>
</dbReference>
<dbReference type="InterPro" id="IPR049035">
    <property type="entry name" value="ADDB_N"/>
</dbReference>
<dbReference type="GO" id="GO:0006310">
    <property type="term" value="P:DNA recombination"/>
    <property type="evidence" value="ECO:0007669"/>
    <property type="project" value="TreeGrafter"/>
</dbReference>
<dbReference type="EMBL" id="LZZI01000001">
    <property type="protein sequence ID" value="OOM66056.1"/>
    <property type="molecule type" value="Genomic_DNA"/>
</dbReference>
<gene>
    <name evidence="12" type="primary">addB_1</name>
    <name evidence="12" type="ORF">CLBCK_00120</name>
</gene>
<evidence type="ECO:0000313" key="13">
    <source>
        <dbReference type="Proteomes" id="UP000190973"/>
    </source>
</evidence>
<evidence type="ECO:0000256" key="9">
    <source>
        <dbReference type="ARBA" id="ARBA00023204"/>
    </source>
</evidence>
<keyword evidence="5 12" id="KW-0347">Helicase</keyword>
<name>A0A1S8SKI7_CLOBE</name>
<dbReference type="Pfam" id="PF21445">
    <property type="entry name" value="ADDB_N"/>
    <property type="match status" value="1"/>
</dbReference>
<dbReference type="InterPro" id="IPR038726">
    <property type="entry name" value="PDDEXK_AddAB-type"/>
</dbReference>
<dbReference type="PANTHER" id="PTHR30591:SF1">
    <property type="entry name" value="RECBCD ENZYME SUBUNIT RECC"/>
    <property type="match status" value="1"/>
</dbReference>
<dbReference type="EC" id="3.1.-.-" evidence="12"/>
<proteinExistence type="predicted"/>
<evidence type="ECO:0000259" key="11">
    <source>
        <dbReference type="Pfam" id="PF21445"/>
    </source>
</evidence>
<evidence type="ECO:0000256" key="6">
    <source>
        <dbReference type="ARBA" id="ARBA00022839"/>
    </source>
</evidence>
<evidence type="ECO:0000313" key="12">
    <source>
        <dbReference type="EMBL" id="OOM66056.1"/>
    </source>
</evidence>
<dbReference type="RefSeq" id="WP_173715161.1">
    <property type="nucleotide sequence ID" value="NZ_JABTAE010000001.1"/>
</dbReference>
<dbReference type="Gene3D" id="3.40.50.300">
    <property type="entry name" value="P-loop containing nucleotide triphosphate hydrolases"/>
    <property type="match status" value="3"/>
</dbReference>
<evidence type="ECO:0000256" key="7">
    <source>
        <dbReference type="ARBA" id="ARBA00022840"/>
    </source>
</evidence>
<comment type="caution">
    <text evidence="12">The sequence shown here is derived from an EMBL/GenBank/DDBJ whole genome shotgun (WGS) entry which is preliminary data.</text>
</comment>